<organism evidence="2 3">
    <name type="scientific">Lactuca saligna</name>
    <name type="common">Willowleaf lettuce</name>
    <dbReference type="NCBI Taxonomy" id="75948"/>
    <lineage>
        <taxon>Eukaryota</taxon>
        <taxon>Viridiplantae</taxon>
        <taxon>Streptophyta</taxon>
        <taxon>Embryophyta</taxon>
        <taxon>Tracheophyta</taxon>
        <taxon>Spermatophyta</taxon>
        <taxon>Magnoliopsida</taxon>
        <taxon>eudicotyledons</taxon>
        <taxon>Gunneridae</taxon>
        <taxon>Pentapetalae</taxon>
        <taxon>asterids</taxon>
        <taxon>campanulids</taxon>
        <taxon>Asterales</taxon>
        <taxon>Asteraceae</taxon>
        <taxon>Cichorioideae</taxon>
        <taxon>Cichorieae</taxon>
        <taxon>Lactucinae</taxon>
        <taxon>Lactuca</taxon>
    </lineage>
</organism>
<protein>
    <submittedName>
        <fullName evidence="2">Uncharacterized protein</fullName>
    </submittedName>
</protein>
<dbReference type="EMBL" id="OX465080">
    <property type="protein sequence ID" value="CAI9280886.1"/>
    <property type="molecule type" value="Genomic_DNA"/>
</dbReference>
<dbReference type="Proteomes" id="UP001177003">
    <property type="component" value="Chromosome 4"/>
</dbReference>
<reference evidence="2" key="1">
    <citation type="submission" date="2023-04" db="EMBL/GenBank/DDBJ databases">
        <authorList>
            <person name="Vijverberg K."/>
            <person name="Xiong W."/>
            <person name="Schranz E."/>
        </authorList>
    </citation>
    <scope>NUCLEOTIDE SEQUENCE</scope>
</reference>
<accession>A0AA36E2T7</accession>
<gene>
    <name evidence="2" type="ORF">LSALG_LOCUS20610</name>
</gene>
<proteinExistence type="predicted"/>
<evidence type="ECO:0000313" key="2">
    <source>
        <dbReference type="EMBL" id="CAI9280886.1"/>
    </source>
</evidence>
<keyword evidence="3" id="KW-1185">Reference proteome</keyword>
<name>A0AA36E2T7_LACSI</name>
<feature type="compositionally biased region" description="Polar residues" evidence="1">
    <location>
        <begin position="268"/>
        <end position="280"/>
    </location>
</feature>
<feature type="region of interest" description="Disordered" evidence="1">
    <location>
        <begin position="183"/>
        <end position="288"/>
    </location>
</feature>
<dbReference type="AlphaFoldDB" id="A0AA36E2T7"/>
<sequence>MSDWKDGEWQIKKFHAKVVVGDMNSEPKNTSSIRKVKIGGRELSSMSNVQSIVLAEVREATSISNLINLCSEEGFSVVKIRYILLSHKELFGWKSLGYLCVRGTHVFSRGLLRDIWGSILFSDDNESNCMSAGKVCVLTGVMASIQESVWVNIEGKDYQIYVKEVALWEPDMTDDGSFVEESNNFIGSFDEGEDESFGLNSDKENEEYDQNHEDDNVNEVNSETEPVHGVGKSDEAGNDEMGMNKPPNASVPLVGIASGSSKRIDLDNMQSEDQRSSYSISKPPGFGR</sequence>
<evidence type="ECO:0000256" key="1">
    <source>
        <dbReference type="SAM" id="MobiDB-lite"/>
    </source>
</evidence>
<evidence type="ECO:0000313" key="3">
    <source>
        <dbReference type="Proteomes" id="UP001177003"/>
    </source>
</evidence>